<keyword evidence="2" id="KW-0863">Zinc-finger</keyword>
<reference evidence="6 7" key="1">
    <citation type="journal article" date="2020" name="J Geophys Res Biogeosci">
        <title>Magnetotaxis as an Adaptation to Enable Bacterial Shuttling of Microbial Sulfur and Sulfur Cycling Across Aquatic Oxic#Anoxic Interfaces.</title>
        <authorList>
            <person name="Li J."/>
            <person name="Liu P."/>
            <person name="Wang J."/>
            <person name="Roberts A.P."/>
            <person name="Pan Y."/>
        </authorList>
    </citation>
    <scope>NUCLEOTIDE SEQUENCE [LARGE SCALE GENOMIC DNA]</scope>
    <source>
        <strain evidence="6 7">MYR-1_YQ</strain>
    </source>
</reference>
<dbReference type="EMBL" id="JABXWD010000710">
    <property type="protein sequence ID" value="MBV6343638.1"/>
    <property type="molecule type" value="Genomic_DNA"/>
</dbReference>
<keyword evidence="3" id="KW-0862">Zinc</keyword>
<organism evidence="6 7">
    <name type="scientific">Candidatus Magnetobacterium casense</name>
    <dbReference type="NCBI Taxonomy" id="1455061"/>
    <lineage>
        <taxon>Bacteria</taxon>
        <taxon>Pseudomonadati</taxon>
        <taxon>Nitrospirota</taxon>
        <taxon>Thermodesulfovibrionia</taxon>
        <taxon>Thermodesulfovibrionales</taxon>
        <taxon>Candidatus Magnetobacteriaceae</taxon>
        <taxon>Candidatus Magnetobacterium</taxon>
    </lineage>
</organism>
<feature type="domain" description="Zinc finger DksA/TraR C4-type" evidence="4">
    <location>
        <begin position="159"/>
        <end position="191"/>
    </location>
</feature>
<evidence type="ECO:0000256" key="2">
    <source>
        <dbReference type="ARBA" id="ARBA00022771"/>
    </source>
</evidence>
<evidence type="ECO:0000313" key="7">
    <source>
        <dbReference type="Proteomes" id="UP001196980"/>
    </source>
</evidence>
<protein>
    <submittedName>
        <fullName evidence="6">TraR/DksA C4-type zinc finger protein</fullName>
    </submittedName>
</protein>
<dbReference type="Pfam" id="PF01258">
    <property type="entry name" value="zf-dskA_traR"/>
    <property type="match status" value="1"/>
</dbReference>
<dbReference type="RefSeq" id="WP_218254255.1">
    <property type="nucleotide sequence ID" value="NZ_JABXWD010000710.1"/>
</dbReference>
<dbReference type="PANTHER" id="PTHR39418">
    <property type="entry name" value="DEHYDROGENASE-RELATED"/>
    <property type="match status" value="1"/>
</dbReference>
<name>A0ABS6S551_9BACT</name>
<keyword evidence="7" id="KW-1185">Reference proteome</keyword>
<keyword evidence="1" id="KW-0479">Metal-binding</keyword>
<evidence type="ECO:0000259" key="5">
    <source>
        <dbReference type="Pfam" id="PF02663"/>
    </source>
</evidence>
<gene>
    <name evidence="6" type="ORF">HWQ67_18890</name>
</gene>
<comment type="caution">
    <text evidence="6">The sequence shown here is derived from an EMBL/GenBank/DDBJ whole genome shotgun (WGS) entry which is preliminary data.</text>
</comment>
<evidence type="ECO:0000259" key="4">
    <source>
        <dbReference type="Pfam" id="PF01258"/>
    </source>
</evidence>
<proteinExistence type="predicted"/>
<dbReference type="InterPro" id="IPR000962">
    <property type="entry name" value="Znf_DskA_TraR"/>
</dbReference>
<dbReference type="InterPro" id="IPR003814">
    <property type="entry name" value="FmdEsu_dom"/>
</dbReference>
<evidence type="ECO:0000313" key="6">
    <source>
        <dbReference type="EMBL" id="MBV6343638.1"/>
    </source>
</evidence>
<evidence type="ECO:0000256" key="3">
    <source>
        <dbReference type="ARBA" id="ARBA00022833"/>
    </source>
</evidence>
<dbReference type="Proteomes" id="UP001196980">
    <property type="component" value="Unassembled WGS sequence"/>
</dbReference>
<dbReference type="InterPro" id="IPR053194">
    <property type="entry name" value="tRNA_methyltr_O"/>
</dbReference>
<evidence type="ECO:0000256" key="1">
    <source>
        <dbReference type="ARBA" id="ARBA00022723"/>
    </source>
</evidence>
<feature type="domain" description="Formylmethanofuran dehydrogenase subunit E" evidence="5">
    <location>
        <begin position="15"/>
        <end position="137"/>
    </location>
</feature>
<accession>A0ABS6S551</accession>
<dbReference type="Pfam" id="PF02663">
    <property type="entry name" value="FmdE"/>
    <property type="match status" value="1"/>
</dbReference>
<dbReference type="PANTHER" id="PTHR39418:SF1">
    <property type="entry name" value="DEHYDROGENASE"/>
    <property type="match status" value="1"/>
</dbReference>
<sequence length="199" mass="21912">MAYDFDLLLTESARIHGHLCAGQVLGVRMSILGLTLIGIGDPKGRDRKNLLVYVEIDRCATDAITSVTGCSLGHRTLKYVDYGKMAATFLNLTTGRAIRVLALEEARDIAKSRFPHIDDQMQAQCEAYKVMADEELFRWMEVSLSVRQEDMPGKPLRRVVCSLCGEHVSDAREGVVDGKVLCKACQNGAYYTLTGSPPA</sequence>